<keyword evidence="1" id="KW-0472">Membrane</keyword>
<sequence>MINTNKYSYYFYTILTLLFCILIFKAETSLSISYKEALNVFVNTSVLSIITNISIYLFGQNDIALRIPFILFYVASVILMYKITHNYFKYEKDRLISIVVFMLLPGVLSASLLVNSAIIVIFCTLLYLYYFEKYKKHSYFLLLLFLLIDNSFAILYLALFFYSIKENDKKLLYFSLILFFLSMFIYGFSTDGKPRGFLIDTVAIYATIFSPILFLYFIYTTYRAGIKKEHSLSWYISMTALFLSIFISFRQRVYIEDFAPYVVIGVPLMIKTFLHSYRVRLKEFRKTYNILSILTVSMLLINVIFTLVNKPLYLILPNPTKHFVYQYHFIEELSNELKKKNINGLNSFDKELILRLKFYGLQEGDNYFISPKEFYNYDEKISIKYYDKELFTTYLKKLK</sequence>
<name>A0AAE7B702_9BACT</name>
<feature type="transmembrane region" description="Helical" evidence="1">
    <location>
        <begin position="140"/>
        <end position="164"/>
    </location>
</feature>
<evidence type="ECO:0000256" key="1">
    <source>
        <dbReference type="SAM" id="Phobius"/>
    </source>
</evidence>
<dbReference type="Proteomes" id="UP000502065">
    <property type="component" value="Chromosome"/>
</dbReference>
<dbReference type="EMBL" id="CP030944">
    <property type="protein sequence ID" value="QKE26884.1"/>
    <property type="molecule type" value="Genomic_DNA"/>
</dbReference>
<evidence type="ECO:0000259" key="2">
    <source>
        <dbReference type="Pfam" id="PF13231"/>
    </source>
</evidence>
<gene>
    <name evidence="3" type="ORF">AAQM_2183</name>
</gene>
<keyword evidence="4" id="KW-1185">Reference proteome</keyword>
<feature type="transmembrane region" description="Helical" evidence="1">
    <location>
        <begin position="38"/>
        <end position="57"/>
    </location>
</feature>
<keyword evidence="1" id="KW-1133">Transmembrane helix</keyword>
<feature type="transmembrane region" description="Helical" evidence="1">
    <location>
        <begin position="63"/>
        <end position="83"/>
    </location>
</feature>
<evidence type="ECO:0000313" key="3">
    <source>
        <dbReference type="EMBL" id="QKE26884.1"/>
    </source>
</evidence>
<dbReference type="Pfam" id="PF13231">
    <property type="entry name" value="PMT_2"/>
    <property type="match status" value="1"/>
</dbReference>
<feature type="transmembrane region" description="Helical" evidence="1">
    <location>
        <begin position="171"/>
        <end position="190"/>
    </location>
</feature>
<feature type="transmembrane region" description="Helical" evidence="1">
    <location>
        <begin position="202"/>
        <end position="220"/>
    </location>
</feature>
<dbReference type="KEGG" id="aaqi:AAQM_2183"/>
<feature type="transmembrane region" description="Helical" evidence="1">
    <location>
        <begin position="7"/>
        <end position="26"/>
    </location>
</feature>
<proteinExistence type="predicted"/>
<feature type="transmembrane region" description="Helical" evidence="1">
    <location>
        <begin position="232"/>
        <end position="252"/>
    </location>
</feature>
<evidence type="ECO:0000313" key="4">
    <source>
        <dbReference type="Proteomes" id="UP000502065"/>
    </source>
</evidence>
<organism evidence="3 4">
    <name type="scientific">Arcobacter aquimarinus</name>
    <dbReference type="NCBI Taxonomy" id="1315211"/>
    <lineage>
        <taxon>Bacteria</taxon>
        <taxon>Pseudomonadati</taxon>
        <taxon>Campylobacterota</taxon>
        <taxon>Epsilonproteobacteria</taxon>
        <taxon>Campylobacterales</taxon>
        <taxon>Arcobacteraceae</taxon>
        <taxon>Arcobacter</taxon>
    </lineage>
</organism>
<protein>
    <submittedName>
        <fullName evidence="3">PMT family membrane protein</fullName>
    </submittedName>
</protein>
<dbReference type="RefSeq" id="WP_129094762.1">
    <property type="nucleotide sequence ID" value="NZ_CBCSAE010000006.1"/>
</dbReference>
<dbReference type="AlphaFoldDB" id="A0AAE7B702"/>
<feature type="transmembrane region" description="Helical" evidence="1">
    <location>
        <begin position="258"/>
        <end position="276"/>
    </location>
</feature>
<feature type="transmembrane region" description="Helical" evidence="1">
    <location>
        <begin position="288"/>
        <end position="308"/>
    </location>
</feature>
<dbReference type="InterPro" id="IPR038731">
    <property type="entry name" value="RgtA/B/C-like"/>
</dbReference>
<reference evidence="3 4" key="1">
    <citation type="submission" date="2018-07" db="EMBL/GenBank/DDBJ databases">
        <title>Identification of phenol metabolism pathways in Arcobacter.</title>
        <authorList>
            <person name="Miller W.G."/>
            <person name="Yee E."/>
            <person name="Bono J.L."/>
        </authorList>
    </citation>
    <scope>NUCLEOTIDE SEQUENCE [LARGE SCALE GENOMIC DNA]</scope>
    <source>
        <strain evidence="3 4">W63</strain>
    </source>
</reference>
<keyword evidence="1" id="KW-0812">Transmembrane</keyword>
<feature type="transmembrane region" description="Helical" evidence="1">
    <location>
        <begin position="95"/>
        <end position="128"/>
    </location>
</feature>
<feature type="domain" description="Glycosyltransferase RgtA/B/C/D-like" evidence="2">
    <location>
        <begin position="48"/>
        <end position="181"/>
    </location>
</feature>
<accession>A0AAE7B702</accession>